<dbReference type="GO" id="GO:0016779">
    <property type="term" value="F:nucleotidyltransferase activity"/>
    <property type="evidence" value="ECO:0007669"/>
    <property type="project" value="UniProtKB-KW"/>
</dbReference>
<dbReference type="Gene3D" id="3.10.620.30">
    <property type="match status" value="1"/>
</dbReference>
<dbReference type="PANTHER" id="PTHR39327">
    <property type="match status" value="1"/>
</dbReference>
<sequence>MKKRGSFHWDVVTVIVSGATLLSSTLSQAMPSYRYMSDKALLAIEKKYGERARKRVSHWTGMINALAVKESLTDRTAIWTANNYFNKVQWKWDIEHWGVEDYWATPVETLATNAGDCEDFSIGKYFSLTNMGIKTSKLRITYVKALDYNLAHMVLVYYASPNAEPLILDNINKTILPASKRKDLLPVYGFNGDGIWLAKSSKKFSTSNPAKNLPSWGKLNQRMLKVRIPLKMITAND</sequence>
<dbReference type="InterPro" id="IPR010319">
    <property type="entry name" value="Transglutaminase-like_Cys_pept"/>
</dbReference>
<dbReference type="AlphaFoldDB" id="A0A1D2QNQ2"/>
<evidence type="ECO:0000313" key="2">
    <source>
        <dbReference type="Proteomes" id="UP000242502"/>
    </source>
</evidence>
<dbReference type="EMBL" id="MDLC01000036">
    <property type="protein sequence ID" value="ODS23206.1"/>
    <property type="molecule type" value="Genomic_DNA"/>
</dbReference>
<dbReference type="Proteomes" id="UP000242502">
    <property type="component" value="Unassembled WGS sequence"/>
</dbReference>
<reference evidence="1 2" key="1">
    <citation type="journal article" date="2016" name="Appl. Environ. Microbiol.">
        <title>Lack of Overt Genome Reduction in the Bryostatin-Producing Bryozoan Symbiont "Candidatus Endobugula sertula".</title>
        <authorList>
            <person name="Miller I.J."/>
            <person name="Vanee N."/>
            <person name="Fong S.S."/>
            <person name="Lim-Fong G.E."/>
            <person name="Kwan J.C."/>
        </authorList>
    </citation>
    <scope>NUCLEOTIDE SEQUENCE [LARGE SCALE GENOMIC DNA]</scope>
    <source>
        <strain evidence="1">AB1-4</strain>
    </source>
</reference>
<comment type="caution">
    <text evidence="1">The sequence shown here is derived from an EMBL/GenBank/DDBJ whole genome shotgun (WGS) entry which is preliminary data.</text>
</comment>
<name>A0A1D2QNQ2_9GAMM</name>
<evidence type="ECO:0000313" key="1">
    <source>
        <dbReference type="EMBL" id="ODS23206.1"/>
    </source>
</evidence>
<protein>
    <submittedName>
        <fullName evidence="1">Sulfate adenylyltransferase</fullName>
    </submittedName>
</protein>
<accession>A0A1D2QNQ2</accession>
<proteinExistence type="predicted"/>
<dbReference type="STRING" id="62101.AB835_10230"/>
<keyword evidence="1" id="KW-0808">Transferase</keyword>
<gene>
    <name evidence="1" type="ORF">AB835_10230</name>
</gene>
<dbReference type="Pfam" id="PF06035">
    <property type="entry name" value="Peptidase_C93"/>
    <property type="match status" value="1"/>
</dbReference>
<keyword evidence="1" id="KW-0548">Nucleotidyltransferase</keyword>
<dbReference type="PANTHER" id="PTHR39327:SF1">
    <property type="entry name" value="BLR5470 PROTEIN"/>
    <property type="match status" value="1"/>
</dbReference>
<organism evidence="1 2">
    <name type="scientific">Candidatus Endobugula sertula</name>
    <name type="common">Bugula neritina bacterial symbiont</name>
    <dbReference type="NCBI Taxonomy" id="62101"/>
    <lineage>
        <taxon>Bacteria</taxon>
        <taxon>Pseudomonadati</taxon>
        <taxon>Pseudomonadota</taxon>
        <taxon>Gammaproteobacteria</taxon>
        <taxon>Cellvibrionales</taxon>
        <taxon>Cellvibrionaceae</taxon>
        <taxon>Candidatus Endobugula</taxon>
    </lineage>
</organism>